<keyword evidence="7 9" id="KW-0067">ATP-binding</keyword>
<dbReference type="Gene3D" id="3.40.50.300">
    <property type="entry name" value="P-loop containing nucleotide triphosphate hydrolases"/>
    <property type="match status" value="1"/>
</dbReference>
<comment type="caution">
    <text evidence="11">The sequence shown here is derived from an EMBL/GenBank/DDBJ whole genome shotgun (WGS) entry which is preliminary data.</text>
</comment>
<accession>A0ABV3T8F7</accession>
<sequence>MNEPADANGLIQLGWQSFRHLDTASIEPATGINVIHGRNAAGKTTLLEAIHFLARSKSFLTHRSSRVIQTGAAQATVWGRVATQRNVHRLGVLHGNGETRVRLDGRDVTVLSEAAWLIPLQVLNTEAQRLLTDGPTARRAFLNWGVFHVEPQYRDEWRRYQRALRQRNAALRQGDRRLAAVWEPEMAAAGEAVDHRRREFLDEWLPQALTIAAAWLPDTELEWQFRSGWRRGASLADVLAEAREREVSQGFGLYGPHRADIRLTADGIDASGHLSRGQQKLLVAALKIALIEYWGEGSSQRPVLLIDDLPAELDGPHRIDMVRRLERVPAQVFMTAIDVEQLPATSEAMWFHVEHGRVRQ</sequence>
<evidence type="ECO:0000256" key="6">
    <source>
        <dbReference type="ARBA" id="ARBA00022741"/>
    </source>
</evidence>
<dbReference type="InterPro" id="IPR018078">
    <property type="entry name" value="DNA-binding_RecF_CS"/>
</dbReference>
<evidence type="ECO:0000256" key="5">
    <source>
        <dbReference type="ARBA" id="ARBA00022705"/>
    </source>
</evidence>
<dbReference type="PROSITE" id="PS00617">
    <property type="entry name" value="RECF_1"/>
    <property type="match status" value="1"/>
</dbReference>
<dbReference type="RefSeq" id="WP_367984219.1">
    <property type="nucleotide sequence ID" value="NZ_JBAKFF010000001.1"/>
</dbReference>
<name>A0ABV3T8F7_9GAMM</name>
<comment type="similarity">
    <text evidence="2 9">Belongs to the RecF family.</text>
</comment>
<evidence type="ECO:0000256" key="3">
    <source>
        <dbReference type="ARBA" id="ARBA00020170"/>
    </source>
</evidence>
<dbReference type="InterPro" id="IPR001238">
    <property type="entry name" value="DNA-binding_RecF"/>
</dbReference>
<keyword evidence="9" id="KW-0227">DNA damage</keyword>
<evidence type="ECO:0000313" key="11">
    <source>
        <dbReference type="EMBL" id="MEX0431465.1"/>
    </source>
</evidence>
<dbReference type="HAMAP" id="MF_00365">
    <property type="entry name" value="RecF"/>
    <property type="match status" value="1"/>
</dbReference>
<proteinExistence type="inferred from homology"/>
<gene>
    <name evidence="9 11" type="primary">recF</name>
    <name evidence="11" type="ORF">V6X30_08630</name>
</gene>
<evidence type="ECO:0000313" key="12">
    <source>
        <dbReference type="Proteomes" id="UP001556637"/>
    </source>
</evidence>
<evidence type="ECO:0000256" key="2">
    <source>
        <dbReference type="ARBA" id="ARBA00008016"/>
    </source>
</evidence>
<dbReference type="SUPFAM" id="SSF52540">
    <property type="entry name" value="P-loop containing nucleoside triphosphate hydrolases"/>
    <property type="match status" value="1"/>
</dbReference>
<protein>
    <recommendedName>
        <fullName evidence="3 9">DNA replication and repair protein RecF</fullName>
    </recommendedName>
</protein>
<keyword evidence="4 9" id="KW-0963">Cytoplasm</keyword>
<evidence type="ECO:0000256" key="9">
    <source>
        <dbReference type="HAMAP-Rule" id="MF_00365"/>
    </source>
</evidence>
<dbReference type="PANTHER" id="PTHR32182">
    <property type="entry name" value="DNA REPLICATION AND REPAIR PROTEIN RECF"/>
    <property type="match status" value="1"/>
</dbReference>
<dbReference type="Pfam" id="PF02463">
    <property type="entry name" value="SMC_N"/>
    <property type="match status" value="1"/>
</dbReference>
<dbReference type="NCBIfam" id="TIGR00611">
    <property type="entry name" value="recf"/>
    <property type="match status" value="1"/>
</dbReference>
<comment type="function">
    <text evidence="9">The RecF protein is involved in DNA metabolism; it is required for DNA replication and normal SOS inducibility. RecF binds preferentially to single-stranded, linear DNA. It also seems to bind ATP.</text>
</comment>
<evidence type="ECO:0000256" key="8">
    <source>
        <dbReference type="ARBA" id="ARBA00023125"/>
    </source>
</evidence>
<evidence type="ECO:0000256" key="4">
    <source>
        <dbReference type="ARBA" id="ARBA00022490"/>
    </source>
</evidence>
<dbReference type="InterPro" id="IPR042174">
    <property type="entry name" value="RecF_2"/>
</dbReference>
<dbReference type="Proteomes" id="UP001556637">
    <property type="component" value="Unassembled WGS sequence"/>
</dbReference>
<evidence type="ECO:0000259" key="10">
    <source>
        <dbReference type="Pfam" id="PF02463"/>
    </source>
</evidence>
<feature type="binding site" evidence="9">
    <location>
        <begin position="37"/>
        <end position="44"/>
    </location>
    <ligand>
        <name>ATP</name>
        <dbReference type="ChEBI" id="CHEBI:30616"/>
    </ligand>
</feature>
<keyword evidence="8 9" id="KW-0238">DNA-binding</keyword>
<keyword evidence="5 9" id="KW-0235">DNA replication</keyword>
<dbReference type="PANTHER" id="PTHR32182:SF0">
    <property type="entry name" value="DNA REPLICATION AND REPAIR PROTEIN RECF"/>
    <property type="match status" value="1"/>
</dbReference>
<dbReference type="InterPro" id="IPR003395">
    <property type="entry name" value="RecF/RecN/SMC_N"/>
</dbReference>
<feature type="domain" description="RecF/RecN/SMC N-terminal" evidence="10">
    <location>
        <begin position="12"/>
        <end position="347"/>
    </location>
</feature>
<keyword evidence="9" id="KW-0234">DNA repair</keyword>
<keyword evidence="12" id="KW-1185">Reference proteome</keyword>
<comment type="subcellular location">
    <subcellularLocation>
        <location evidence="1 9">Cytoplasm</location>
    </subcellularLocation>
</comment>
<dbReference type="EMBL" id="JBAKFF010000001">
    <property type="protein sequence ID" value="MEX0431465.1"/>
    <property type="molecule type" value="Genomic_DNA"/>
</dbReference>
<organism evidence="11 12">
    <name type="scientific">Spiribacter insolitus</name>
    <dbReference type="NCBI Taxonomy" id="3122417"/>
    <lineage>
        <taxon>Bacteria</taxon>
        <taxon>Pseudomonadati</taxon>
        <taxon>Pseudomonadota</taxon>
        <taxon>Gammaproteobacteria</taxon>
        <taxon>Chromatiales</taxon>
        <taxon>Ectothiorhodospiraceae</taxon>
        <taxon>Spiribacter</taxon>
    </lineage>
</organism>
<evidence type="ECO:0000256" key="7">
    <source>
        <dbReference type="ARBA" id="ARBA00022840"/>
    </source>
</evidence>
<evidence type="ECO:0000256" key="1">
    <source>
        <dbReference type="ARBA" id="ARBA00004496"/>
    </source>
</evidence>
<reference evidence="11 12" key="1">
    <citation type="submission" date="2024-02" db="EMBL/GenBank/DDBJ databases">
        <title>New especies of Spiribacter isolated from saline water.</title>
        <authorList>
            <person name="Leon M.J."/>
            <person name="De La Haba R."/>
            <person name="Sanchez-Porro C."/>
            <person name="Ventosa A."/>
        </authorList>
    </citation>
    <scope>NUCLEOTIDE SEQUENCE [LARGE SCALE GENOMIC DNA]</scope>
    <source>
        <strain evidence="12">ag22IC4-189</strain>
    </source>
</reference>
<dbReference type="Gene3D" id="1.20.1050.90">
    <property type="entry name" value="RecF/RecN/SMC, N-terminal domain"/>
    <property type="match status" value="1"/>
</dbReference>
<keyword evidence="9" id="KW-0742">SOS response</keyword>
<dbReference type="InterPro" id="IPR027417">
    <property type="entry name" value="P-loop_NTPase"/>
</dbReference>
<keyword evidence="6 9" id="KW-0547">Nucleotide-binding</keyword>